<keyword evidence="6" id="KW-1185">Reference proteome</keyword>
<gene>
    <name evidence="5" type="ORF">BJX66DRAFT_334287</name>
</gene>
<dbReference type="SUPFAM" id="SSF54928">
    <property type="entry name" value="RNA-binding domain, RBD"/>
    <property type="match status" value="2"/>
</dbReference>
<protein>
    <recommendedName>
        <fullName evidence="4">RRM domain-containing protein</fullName>
    </recommendedName>
</protein>
<evidence type="ECO:0000313" key="5">
    <source>
        <dbReference type="EMBL" id="KAL2798256.1"/>
    </source>
</evidence>
<dbReference type="InterPro" id="IPR050374">
    <property type="entry name" value="RRT5_SRSF_SR"/>
</dbReference>
<evidence type="ECO:0000313" key="6">
    <source>
        <dbReference type="Proteomes" id="UP001610563"/>
    </source>
</evidence>
<name>A0ABR4GH50_9EURO</name>
<dbReference type="Gene3D" id="3.30.70.330">
    <property type="match status" value="2"/>
</dbReference>
<organism evidence="5 6">
    <name type="scientific">Aspergillus keveii</name>
    <dbReference type="NCBI Taxonomy" id="714993"/>
    <lineage>
        <taxon>Eukaryota</taxon>
        <taxon>Fungi</taxon>
        <taxon>Dikarya</taxon>
        <taxon>Ascomycota</taxon>
        <taxon>Pezizomycotina</taxon>
        <taxon>Eurotiomycetes</taxon>
        <taxon>Eurotiomycetidae</taxon>
        <taxon>Eurotiales</taxon>
        <taxon>Aspergillaceae</taxon>
        <taxon>Aspergillus</taxon>
        <taxon>Aspergillus subgen. Nidulantes</taxon>
    </lineage>
</organism>
<dbReference type="CDD" id="cd00590">
    <property type="entry name" value="RRM_SF"/>
    <property type="match status" value="1"/>
</dbReference>
<evidence type="ECO:0000256" key="3">
    <source>
        <dbReference type="SAM" id="MobiDB-lite"/>
    </source>
</evidence>
<feature type="domain" description="RRM" evidence="4">
    <location>
        <begin position="274"/>
        <end position="359"/>
    </location>
</feature>
<dbReference type="Proteomes" id="UP001610563">
    <property type="component" value="Unassembled WGS sequence"/>
</dbReference>
<evidence type="ECO:0000256" key="2">
    <source>
        <dbReference type="PROSITE-ProRule" id="PRU00176"/>
    </source>
</evidence>
<dbReference type="SMART" id="SM00360">
    <property type="entry name" value="RRM"/>
    <property type="match status" value="1"/>
</dbReference>
<evidence type="ECO:0000256" key="1">
    <source>
        <dbReference type="ARBA" id="ARBA00022884"/>
    </source>
</evidence>
<reference evidence="5 6" key="1">
    <citation type="submission" date="2024-07" db="EMBL/GenBank/DDBJ databases">
        <title>Section-level genome sequencing and comparative genomics of Aspergillus sections Usti and Cavernicolus.</title>
        <authorList>
            <consortium name="Lawrence Berkeley National Laboratory"/>
            <person name="Nybo J.L."/>
            <person name="Vesth T.C."/>
            <person name="Theobald S."/>
            <person name="Frisvad J.C."/>
            <person name="Larsen T.O."/>
            <person name="Kjaerboelling I."/>
            <person name="Rothschild-Mancinelli K."/>
            <person name="Lyhne E.K."/>
            <person name="Kogle M.E."/>
            <person name="Barry K."/>
            <person name="Clum A."/>
            <person name="Na H."/>
            <person name="Ledsgaard L."/>
            <person name="Lin J."/>
            <person name="Lipzen A."/>
            <person name="Kuo A."/>
            <person name="Riley R."/>
            <person name="Mondo S."/>
            <person name="Labutti K."/>
            <person name="Haridas S."/>
            <person name="Pangalinan J."/>
            <person name="Salamov A.A."/>
            <person name="Simmons B.A."/>
            <person name="Magnuson J.K."/>
            <person name="Chen J."/>
            <person name="Drula E."/>
            <person name="Henrissat B."/>
            <person name="Wiebenga A."/>
            <person name="Lubbers R.J."/>
            <person name="Gomes A.C."/>
            <person name="Makela M.R."/>
            <person name="Stajich J."/>
            <person name="Grigoriev I.V."/>
            <person name="Mortensen U.H."/>
            <person name="De Vries R.P."/>
            <person name="Baker S.E."/>
            <person name="Andersen M.R."/>
        </authorList>
    </citation>
    <scope>NUCLEOTIDE SEQUENCE [LARGE SCALE GENOMIC DNA]</scope>
    <source>
        <strain evidence="5 6">CBS 209.92</strain>
    </source>
</reference>
<sequence length="449" mass="49253">MSPPRERGRPTRPRGSEEEFVLFLQGVSLLPTHGAFLGNILLEAQIPPRCRWQELKDLVRQTALHIRQAVVYDDHHGFPTGLGQIIVKNEEEAWRTYHRLSTNGWEGQSLVVTLARTSSPTQPIAGPTKSPQRVIPPAHVAAGYSTPPKVYQNLVIPPSPMSAESVLSPSPTYHSPEYVPVISPMAVSHQPFVQIYVDPLCQTVPALPNSPALQPSYYDPMGVSFIPTYAVSHQMHPPSMANNINSTPLNLSTPRKDPCNYSNPPSYPRHHTRRTILLHNLDPTTTPQELHAFLQRDVTVESCEVLHADSCCFNNAQAPRYRASARVTTRSADEARRAVALYNNAVFKGLRLRVNIDTSITPTAPYTIAPMHYTTSQSDFAVCGTSQLQPTPPASEGSSSDSDEFSHIHKDMQCEQAIPPLSPKSKPIDRCGPLVVNGSGIGPTAAVAI</sequence>
<dbReference type="InterPro" id="IPR000504">
    <property type="entry name" value="RRM_dom"/>
</dbReference>
<dbReference type="InterPro" id="IPR012677">
    <property type="entry name" value="Nucleotide-bd_a/b_plait_sf"/>
</dbReference>
<dbReference type="PROSITE" id="PS50102">
    <property type="entry name" value="RRM"/>
    <property type="match status" value="1"/>
</dbReference>
<comment type="caution">
    <text evidence="5">The sequence shown here is derived from an EMBL/GenBank/DDBJ whole genome shotgun (WGS) entry which is preliminary data.</text>
</comment>
<feature type="region of interest" description="Disordered" evidence="3">
    <location>
        <begin position="384"/>
        <end position="406"/>
    </location>
</feature>
<evidence type="ECO:0000259" key="4">
    <source>
        <dbReference type="PROSITE" id="PS50102"/>
    </source>
</evidence>
<dbReference type="PANTHER" id="PTHR23003">
    <property type="entry name" value="RNA RECOGNITION MOTIF RRM DOMAIN CONTAINING PROTEIN"/>
    <property type="match status" value="1"/>
</dbReference>
<dbReference type="EMBL" id="JBFTWV010000014">
    <property type="protein sequence ID" value="KAL2798256.1"/>
    <property type="molecule type" value="Genomic_DNA"/>
</dbReference>
<keyword evidence="1 2" id="KW-0694">RNA-binding</keyword>
<proteinExistence type="predicted"/>
<dbReference type="PANTHER" id="PTHR23003:SF60">
    <property type="entry name" value="RNA BINDING PROTEIN (AFU_ORTHOLOGUE AFUA_1G02950)"/>
    <property type="match status" value="1"/>
</dbReference>
<dbReference type="InterPro" id="IPR035979">
    <property type="entry name" value="RBD_domain_sf"/>
</dbReference>
<accession>A0ABR4GH50</accession>